<dbReference type="OrthoDB" id="1821130at2"/>
<proteinExistence type="predicted"/>
<dbReference type="PANTHER" id="PTHR43800:SF1">
    <property type="entry name" value="PEPTIDYL-LYSINE N-ACETYLTRANSFERASE YJAB"/>
    <property type="match status" value="1"/>
</dbReference>
<dbReference type="PROSITE" id="PS51186">
    <property type="entry name" value="GNAT"/>
    <property type="match status" value="1"/>
</dbReference>
<evidence type="ECO:0000259" key="3">
    <source>
        <dbReference type="PROSITE" id="PS51186"/>
    </source>
</evidence>
<evidence type="ECO:0000256" key="1">
    <source>
        <dbReference type="ARBA" id="ARBA00022679"/>
    </source>
</evidence>
<dbReference type="STRING" id="200991.AUC31_14810"/>
<protein>
    <recommendedName>
        <fullName evidence="3">N-acetyltransferase domain-containing protein</fullName>
    </recommendedName>
</protein>
<dbReference type="Gene3D" id="3.40.630.30">
    <property type="match status" value="1"/>
</dbReference>
<reference evidence="4" key="1">
    <citation type="submission" date="2016-01" db="EMBL/GenBank/DDBJ databases">
        <title>Complete genome of Planococcus rifietoensis type strain M8.</title>
        <authorList>
            <person name="See-Too W.S."/>
        </authorList>
    </citation>
    <scope>NUCLEOTIDE SEQUENCE [LARGE SCALE GENOMIC DNA]</scope>
    <source>
        <strain evidence="4">M8</strain>
    </source>
</reference>
<dbReference type="GO" id="GO:0016747">
    <property type="term" value="F:acyltransferase activity, transferring groups other than amino-acyl groups"/>
    <property type="evidence" value="ECO:0007669"/>
    <property type="project" value="InterPro"/>
</dbReference>
<evidence type="ECO:0000313" key="5">
    <source>
        <dbReference type="Proteomes" id="UP000067683"/>
    </source>
</evidence>
<sequence>MMIEYEPRHREAVLRLLSHLPTAQQGVSVQQILSAYERQPERRLYLWEENEKVVGVIGIHIQKQTFAVQHIAVHPSFRNRGIGSALIQAVQEEYVSQAMCSTQETKDFLDRCWHKQSQFS</sequence>
<dbReference type="RefSeq" id="WP_058383092.1">
    <property type="nucleotide sequence ID" value="NZ_CP013659.2"/>
</dbReference>
<dbReference type="InterPro" id="IPR000182">
    <property type="entry name" value="GNAT_dom"/>
</dbReference>
<name>A0A0U2QB48_9BACL</name>
<feature type="domain" description="N-acetyltransferase" evidence="3">
    <location>
        <begin position="3"/>
        <end position="120"/>
    </location>
</feature>
<keyword evidence="5" id="KW-1185">Reference proteome</keyword>
<evidence type="ECO:0000313" key="4">
    <source>
        <dbReference type="EMBL" id="ALS76390.1"/>
    </source>
</evidence>
<keyword evidence="1" id="KW-0808">Transferase</keyword>
<dbReference type="PANTHER" id="PTHR43800">
    <property type="entry name" value="PEPTIDYL-LYSINE N-ACETYLTRANSFERASE YJAB"/>
    <property type="match status" value="1"/>
</dbReference>
<dbReference type="Proteomes" id="UP000067683">
    <property type="component" value="Chromosome"/>
</dbReference>
<dbReference type="SUPFAM" id="SSF55729">
    <property type="entry name" value="Acyl-CoA N-acyltransferases (Nat)"/>
    <property type="match status" value="1"/>
</dbReference>
<organism evidence="4 5">
    <name type="scientific">Planococcus rifietoensis</name>
    <dbReference type="NCBI Taxonomy" id="200991"/>
    <lineage>
        <taxon>Bacteria</taxon>
        <taxon>Bacillati</taxon>
        <taxon>Bacillota</taxon>
        <taxon>Bacilli</taxon>
        <taxon>Bacillales</taxon>
        <taxon>Caryophanaceae</taxon>
        <taxon>Planococcus</taxon>
    </lineage>
</organism>
<dbReference type="AlphaFoldDB" id="A0A0U2QB48"/>
<evidence type="ECO:0000256" key="2">
    <source>
        <dbReference type="ARBA" id="ARBA00023315"/>
    </source>
</evidence>
<dbReference type="InterPro" id="IPR016181">
    <property type="entry name" value="Acyl_CoA_acyltransferase"/>
</dbReference>
<dbReference type="CDD" id="cd04301">
    <property type="entry name" value="NAT_SF"/>
    <property type="match status" value="1"/>
</dbReference>
<gene>
    <name evidence="4" type="ORF">AUC31_14810</name>
</gene>
<dbReference type="Pfam" id="PF00583">
    <property type="entry name" value="Acetyltransf_1"/>
    <property type="match status" value="1"/>
</dbReference>
<dbReference type="KEGG" id="prt:AUC31_14810"/>
<accession>A0A0U2QB48</accession>
<keyword evidence="2" id="KW-0012">Acyltransferase</keyword>
<dbReference type="EMBL" id="CP013659">
    <property type="protein sequence ID" value="ALS76390.1"/>
    <property type="molecule type" value="Genomic_DNA"/>
</dbReference>